<dbReference type="EMBL" id="JBHSDC010000019">
    <property type="protein sequence ID" value="MFC4232186.1"/>
    <property type="molecule type" value="Genomic_DNA"/>
</dbReference>
<dbReference type="InterPro" id="IPR037523">
    <property type="entry name" value="VOC_core"/>
</dbReference>
<proteinExistence type="predicted"/>
<name>A0ABV8PYR7_9BACT</name>
<dbReference type="PROSITE" id="PS51819">
    <property type="entry name" value="VOC"/>
    <property type="match status" value="1"/>
</dbReference>
<dbReference type="Gene3D" id="3.10.180.10">
    <property type="entry name" value="2,3-Dihydroxybiphenyl 1,2-Dioxygenase, domain 1"/>
    <property type="match status" value="1"/>
</dbReference>
<sequence>MTKKQTLTCSILLLITTSILGQNKTNAKINHTAVYVVNLAASKHFYQDIIGLDTIPEPFHDGKHAWFKTGAGIAMHVIQGAESKKDYYKNQHTCFSVDSVKDFTEVLKKNNISWENVNGIKEAITIRVDGVQQIWLQDPDGYWVEINDAKD</sequence>
<dbReference type="RefSeq" id="WP_379013945.1">
    <property type="nucleotide sequence ID" value="NZ_JBHSDC010000019.1"/>
</dbReference>
<dbReference type="InterPro" id="IPR004360">
    <property type="entry name" value="Glyas_Fos-R_dOase_dom"/>
</dbReference>
<feature type="domain" description="VOC" evidence="1">
    <location>
        <begin position="28"/>
        <end position="149"/>
    </location>
</feature>
<protein>
    <submittedName>
        <fullName evidence="2">VOC family protein</fullName>
    </submittedName>
</protein>
<accession>A0ABV8PYR7</accession>
<evidence type="ECO:0000259" key="1">
    <source>
        <dbReference type="PROSITE" id="PS51819"/>
    </source>
</evidence>
<dbReference type="InterPro" id="IPR050383">
    <property type="entry name" value="GlyoxalaseI/FosfomycinResist"/>
</dbReference>
<gene>
    <name evidence="2" type="ORF">ACFOW1_09810</name>
</gene>
<organism evidence="2 3">
    <name type="scientific">Parasediminibacterium paludis</name>
    <dbReference type="NCBI Taxonomy" id="908966"/>
    <lineage>
        <taxon>Bacteria</taxon>
        <taxon>Pseudomonadati</taxon>
        <taxon>Bacteroidota</taxon>
        <taxon>Chitinophagia</taxon>
        <taxon>Chitinophagales</taxon>
        <taxon>Chitinophagaceae</taxon>
        <taxon>Parasediminibacterium</taxon>
    </lineage>
</organism>
<reference evidence="3" key="1">
    <citation type="journal article" date="2019" name="Int. J. Syst. Evol. Microbiol.">
        <title>The Global Catalogue of Microorganisms (GCM) 10K type strain sequencing project: providing services to taxonomists for standard genome sequencing and annotation.</title>
        <authorList>
            <consortium name="The Broad Institute Genomics Platform"/>
            <consortium name="The Broad Institute Genome Sequencing Center for Infectious Disease"/>
            <person name="Wu L."/>
            <person name="Ma J."/>
        </authorList>
    </citation>
    <scope>NUCLEOTIDE SEQUENCE [LARGE SCALE GENOMIC DNA]</scope>
    <source>
        <strain evidence="3">CECT 8010</strain>
    </source>
</reference>
<dbReference type="Proteomes" id="UP001595906">
    <property type="component" value="Unassembled WGS sequence"/>
</dbReference>
<dbReference type="Pfam" id="PF00903">
    <property type="entry name" value="Glyoxalase"/>
    <property type="match status" value="1"/>
</dbReference>
<evidence type="ECO:0000313" key="3">
    <source>
        <dbReference type="Proteomes" id="UP001595906"/>
    </source>
</evidence>
<keyword evidence="3" id="KW-1185">Reference proteome</keyword>
<evidence type="ECO:0000313" key="2">
    <source>
        <dbReference type="EMBL" id="MFC4232186.1"/>
    </source>
</evidence>
<comment type="caution">
    <text evidence="2">The sequence shown here is derived from an EMBL/GenBank/DDBJ whole genome shotgun (WGS) entry which is preliminary data.</text>
</comment>
<dbReference type="PANTHER" id="PTHR21366">
    <property type="entry name" value="GLYOXALASE FAMILY PROTEIN"/>
    <property type="match status" value="1"/>
</dbReference>
<dbReference type="SUPFAM" id="SSF54593">
    <property type="entry name" value="Glyoxalase/Bleomycin resistance protein/Dihydroxybiphenyl dioxygenase"/>
    <property type="match status" value="1"/>
</dbReference>
<dbReference type="InterPro" id="IPR029068">
    <property type="entry name" value="Glyas_Bleomycin-R_OHBP_Dase"/>
</dbReference>